<dbReference type="EMBL" id="QKRB01000044">
    <property type="protein sequence ID" value="PZD95656.1"/>
    <property type="molecule type" value="Genomic_DNA"/>
</dbReference>
<organism evidence="1 2">
    <name type="scientific">Paenibacillus sambharensis</name>
    <dbReference type="NCBI Taxonomy" id="1803190"/>
    <lineage>
        <taxon>Bacteria</taxon>
        <taxon>Bacillati</taxon>
        <taxon>Bacillota</taxon>
        <taxon>Bacilli</taxon>
        <taxon>Bacillales</taxon>
        <taxon>Paenibacillaceae</taxon>
        <taxon>Paenibacillus</taxon>
    </lineage>
</organism>
<comment type="caution">
    <text evidence="1">The sequence shown here is derived from an EMBL/GenBank/DDBJ whole genome shotgun (WGS) entry which is preliminary data.</text>
</comment>
<dbReference type="RefSeq" id="WP_111147286.1">
    <property type="nucleotide sequence ID" value="NZ_QKRB01000044.1"/>
</dbReference>
<sequence>MLHLTSTDQTAMLLGRAGLDGDVQVWREFMTEGPVRTAWYKPAVIEERASYIEETLGLPRKAFIQIASSQLKRLEEAAEARETIVLWFDGDLYDQTILAALLYWFRQRQASGMPIGSLEWIAPPYSWESQNREPFGIQEPKRLAELWSARRIVEENQLQFASEGWIGFSSEDPQWLEQWLARRAPGEPSRVMLDALRFHLRRFPSLRSGLGSVERETMLLLSIGPARPDELLTKIKRAYPLYGLGELAYDGYLRRMEAAGLIVIHYHHAYPGCRAVEPPDYDSRLITMTSYGARVLTGQADVLRDGRWPARWLGGIKVGGGSTKAWRCAGGDRDGGTSMIYL</sequence>
<evidence type="ECO:0008006" key="3">
    <source>
        <dbReference type="Google" id="ProtNLM"/>
    </source>
</evidence>
<name>A0A2W1L8T4_9BACL</name>
<evidence type="ECO:0000313" key="1">
    <source>
        <dbReference type="EMBL" id="PZD95656.1"/>
    </source>
</evidence>
<dbReference type="Proteomes" id="UP000249522">
    <property type="component" value="Unassembled WGS sequence"/>
</dbReference>
<accession>A0A2W1L8T4</accession>
<keyword evidence="2" id="KW-1185">Reference proteome</keyword>
<dbReference type="OrthoDB" id="127805at2"/>
<evidence type="ECO:0000313" key="2">
    <source>
        <dbReference type="Proteomes" id="UP000249522"/>
    </source>
</evidence>
<reference evidence="1 2" key="1">
    <citation type="submission" date="2018-06" db="EMBL/GenBank/DDBJ databases">
        <title>Paenibacillus imtechensis sp. nov.</title>
        <authorList>
            <person name="Pinnaka A.K."/>
            <person name="Singh H."/>
            <person name="Kaur M."/>
        </authorList>
    </citation>
    <scope>NUCLEOTIDE SEQUENCE [LARGE SCALE GENOMIC DNA]</scope>
    <source>
        <strain evidence="1 2">SMB1</strain>
    </source>
</reference>
<proteinExistence type="predicted"/>
<protein>
    <recommendedName>
        <fullName evidence="3">DUF1835 domain-containing protein</fullName>
    </recommendedName>
</protein>
<dbReference type="AlphaFoldDB" id="A0A2W1L8T4"/>
<gene>
    <name evidence="1" type="ORF">DNH61_14150</name>
</gene>